<name>A0ABW4N008_9CAUL</name>
<keyword evidence="3 6" id="KW-0812">Transmembrane</keyword>
<dbReference type="PANTHER" id="PTHR30485:SF2">
    <property type="entry name" value="BLL0597 PROTEIN"/>
    <property type="match status" value="1"/>
</dbReference>
<feature type="transmembrane region" description="Helical" evidence="6">
    <location>
        <begin position="47"/>
        <end position="65"/>
    </location>
</feature>
<accession>A0ABW4N008</accession>
<evidence type="ECO:0000313" key="8">
    <source>
        <dbReference type="EMBL" id="MFD1782000.1"/>
    </source>
</evidence>
<dbReference type="Pfam" id="PF01292">
    <property type="entry name" value="Ni_hydr_CYTB"/>
    <property type="match status" value="1"/>
</dbReference>
<organism evidence="8 9">
    <name type="scientific">Phenylobacterium terrae</name>
    <dbReference type="NCBI Taxonomy" id="2665495"/>
    <lineage>
        <taxon>Bacteria</taxon>
        <taxon>Pseudomonadati</taxon>
        <taxon>Pseudomonadota</taxon>
        <taxon>Alphaproteobacteria</taxon>
        <taxon>Caulobacterales</taxon>
        <taxon>Caulobacteraceae</taxon>
        <taxon>Phenylobacterium</taxon>
    </lineage>
</organism>
<comment type="caution">
    <text evidence="8">The sequence shown here is derived from an EMBL/GenBank/DDBJ whole genome shotgun (WGS) entry which is preliminary data.</text>
</comment>
<dbReference type="RefSeq" id="WP_377281168.1">
    <property type="nucleotide sequence ID" value="NZ_JBHRSI010000003.1"/>
</dbReference>
<evidence type="ECO:0000256" key="2">
    <source>
        <dbReference type="ARBA" id="ARBA00022475"/>
    </source>
</evidence>
<keyword evidence="5 6" id="KW-0472">Membrane</keyword>
<dbReference type="Gene3D" id="1.20.950.20">
    <property type="entry name" value="Transmembrane di-heme cytochromes, Chain C"/>
    <property type="match status" value="1"/>
</dbReference>
<keyword evidence="2" id="KW-1003">Cell membrane</keyword>
<evidence type="ECO:0000256" key="5">
    <source>
        <dbReference type="ARBA" id="ARBA00023136"/>
    </source>
</evidence>
<dbReference type="SUPFAM" id="SSF81342">
    <property type="entry name" value="Transmembrane di-heme cytochromes"/>
    <property type="match status" value="1"/>
</dbReference>
<feature type="transmembrane region" description="Helical" evidence="6">
    <location>
        <begin position="202"/>
        <end position="222"/>
    </location>
</feature>
<dbReference type="PANTHER" id="PTHR30485">
    <property type="entry name" value="NI/FE-HYDROGENASE 1 B-TYPE CYTOCHROME SUBUNIT"/>
    <property type="match status" value="1"/>
</dbReference>
<dbReference type="InterPro" id="IPR011577">
    <property type="entry name" value="Cyt_b561_bac/Ni-Hgenase"/>
</dbReference>
<feature type="transmembrane region" description="Helical" evidence="6">
    <location>
        <begin position="103"/>
        <end position="126"/>
    </location>
</feature>
<protein>
    <submittedName>
        <fullName evidence="8">Cytochrome b/b6 domain-containing protein</fullName>
    </submittedName>
</protein>
<evidence type="ECO:0000256" key="4">
    <source>
        <dbReference type="ARBA" id="ARBA00022989"/>
    </source>
</evidence>
<dbReference type="EMBL" id="JBHUEY010000001">
    <property type="protein sequence ID" value="MFD1782000.1"/>
    <property type="molecule type" value="Genomic_DNA"/>
</dbReference>
<dbReference type="Proteomes" id="UP001597237">
    <property type="component" value="Unassembled WGS sequence"/>
</dbReference>
<evidence type="ECO:0000256" key="1">
    <source>
        <dbReference type="ARBA" id="ARBA00004651"/>
    </source>
</evidence>
<evidence type="ECO:0000256" key="6">
    <source>
        <dbReference type="SAM" id="Phobius"/>
    </source>
</evidence>
<reference evidence="9" key="1">
    <citation type="journal article" date="2019" name="Int. J. Syst. Evol. Microbiol.">
        <title>The Global Catalogue of Microorganisms (GCM) 10K type strain sequencing project: providing services to taxonomists for standard genome sequencing and annotation.</title>
        <authorList>
            <consortium name="The Broad Institute Genomics Platform"/>
            <consortium name="The Broad Institute Genome Sequencing Center for Infectious Disease"/>
            <person name="Wu L."/>
            <person name="Ma J."/>
        </authorList>
    </citation>
    <scope>NUCLEOTIDE SEQUENCE [LARGE SCALE GENOMIC DNA]</scope>
    <source>
        <strain evidence="9">DFY28</strain>
    </source>
</reference>
<feature type="transmembrane region" description="Helical" evidence="6">
    <location>
        <begin position="154"/>
        <end position="176"/>
    </location>
</feature>
<evidence type="ECO:0000259" key="7">
    <source>
        <dbReference type="Pfam" id="PF01292"/>
    </source>
</evidence>
<keyword evidence="4 6" id="KW-1133">Transmembrane helix</keyword>
<comment type="subcellular location">
    <subcellularLocation>
        <location evidence="1">Cell membrane</location>
        <topology evidence="1">Multi-pass membrane protein</topology>
    </subcellularLocation>
</comment>
<feature type="domain" description="Cytochrome b561 bacterial/Ni-hydrogenase" evidence="7">
    <location>
        <begin position="15"/>
        <end position="188"/>
    </location>
</feature>
<proteinExistence type="predicted"/>
<dbReference type="InterPro" id="IPR051542">
    <property type="entry name" value="Hydrogenase_cytochrome"/>
</dbReference>
<evidence type="ECO:0000313" key="9">
    <source>
        <dbReference type="Proteomes" id="UP001597237"/>
    </source>
</evidence>
<feature type="transmembrane region" description="Helical" evidence="6">
    <location>
        <begin position="21"/>
        <end position="40"/>
    </location>
</feature>
<keyword evidence="9" id="KW-1185">Reference proteome</keyword>
<gene>
    <name evidence="8" type="ORF">ACFSC0_01215</name>
</gene>
<sequence length="227" mass="25102">MAEGDADDKIRVRLWDGPTRLIHWALVVLVGVSWWTHEIGRMDWHRWSGYTVLALLVFRIFWGFAGGTTARFASFLKGPGAVAAYARTLFKPGSAALPGHNPLGGWSVLAMLLALVCQVTFGLFAVDVDGIESGPFSQYVSFDLGRRFAEWHELSFNILLALIALHILAVVFYLVVKRDNLIAAMVTGRRLMASEPKEIRFAPWWMAVVGIAIAAVVAYVVMKGGRL</sequence>
<dbReference type="InterPro" id="IPR016174">
    <property type="entry name" value="Di-haem_cyt_TM"/>
</dbReference>
<evidence type="ECO:0000256" key="3">
    <source>
        <dbReference type="ARBA" id="ARBA00022692"/>
    </source>
</evidence>